<evidence type="ECO:0000313" key="3">
    <source>
        <dbReference type="EMBL" id="XHV15884.1"/>
    </source>
</evidence>
<dbReference type="Pfam" id="PF04717">
    <property type="entry name" value="Phage_base_V"/>
    <property type="match status" value="1"/>
</dbReference>
<name>A0AB74UQ15_9VIRU</name>
<dbReference type="InterPro" id="IPR013046">
    <property type="entry name" value="GpV/Gp45"/>
</dbReference>
<dbReference type="InterPro" id="IPR006531">
    <property type="entry name" value="Gp5/Vgr_OB"/>
</dbReference>
<organism evidence="3">
    <name type="scientific">Halomonas phage vB_HboP_4908</name>
    <dbReference type="NCBI Taxonomy" id="3350578"/>
    <lineage>
        <taxon>Viruses</taxon>
    </lineage>
</organism>
<reference evidence="3" key="1">
    <citation type="submission" date="2024-10" db="EMBL/GenBank/DDBJ databases">
        <title>Newly identified hadal zoon P2-like virus reveal genomic diversity and biogeographic distributions.</title>
        <authorList>
            <person name="Liu Y."/>
        </authorList>
    </citation>
    <scope>NUCLEOTIDE SEQUENCE</scope>
</reference>
<feature type="region of interest" description="Disordered" evidence="1">
    <location>
        <begin position="148"/>
        <end position="187"/>
    </location>
</feature>
<feature type="domain" description="Gp5/Type VI secretion system Vgr protein OB-fold" evidence="2">
    <location>
        <begin position="19"/>
        <end position="86"/>
    </location>
</feature>
<dbReference type="InterPro" id="IPR037026">
    <property type="entry name" value="Vgr_OB-fold_dom_sf"/>
</dbReference>
<dbReference type="Gene3D" id="2.40.50.230">
    <property type="entry name" value="Gp5 N-terminal domain"/>
    <property type="match status" value="1"/>
</dbReference>
<dbReference type="EMBL" id="PQ368759">
    <property type="protein sequence ID" value="XHV15884.1"/>
    <property type="molecule type" value="Genomic_DNA"/>
</dbReference>
<evidence type="ECO:0000259" key="2">
    <source>
        <dbReference type="Pfam" id="PF04717"/>
    </source>
</evidence>
<dbReference type="Gene3D" id="6.20.150.10">
    <property type="match status" value="1"/>
</dbReference>
<proteinExistence type="predicted"/>
<protein>
    <submittedName>
        <fullName evidence="3">Baseplate assembly protein V</fullName>
    </submittedName>
</protein>
<evidence type="ECO:0000256" key="1">
    <source>
        <dbReference type="SAM" id="MobiDB-lite"/>
    </source>
</evidence>
<accession>A0AB74UQ15</accession>
<sequence length="187" mass="19979">MNNVANISELLRLLHNLIRLGIIAEVDHNAARVRVKAGELVTDWLPWIEGRAGTTRDWNPPTQGEQVILFSPGGDPAAGVVLSGLFSNAHPAPANSADLWRRLFPDQGLFEYDHANSVLRIHLPGSIEIVAPGGTTWQGNIQHTGELNREGGYAQQGGGLSHNGKNVGHDHAHSGIQPGPANTQGPV</sequence>
<dbReference type="NCBIfam" id="TIGR01644">
    <property type="entry name" value="phage_P2_V"/>
    <property type="match status" value="1"/>
</dbReference>